<keyword evidence="6" id="KW-1185">Reference proteome</keyword>
<keyword evidence="3" id="KW-0804">Transcription</keyword>
<dbReference type="Pfam" id="PF00392">
    <property type="entry name" value="GntR"/>
    <property type="match status" value="1"/>
</dbReference>
<evidence type="ECO:0000256" key="2">
    <source>
        <dbReference type="ARBA" id="ARBA00023125"/>
    </source>
</evidence>
<dbReference type="SMART" id="SM00895">
    <property type="entry name" value="FCD"/>
    <property type="match status" value="1"/>
</dbReference>
<dbReference type="SUPFAM" id="SSF46785">
    <property type="entry name" value="Winged helix' DNA-binding domain"/>
    <property type="match status" value="1"/>
</dbReference>
<dbReference type="RefSeq" id="WP_013676110.1">
    <property type="nucleotide sequence ID" value="NZ_BAABKS010000052.1"/>
</dbReference>
<proteinExistence type="predicted"/>
<comment type="caution">
    <text evidence="5">The sequence shown here is derived from an EMBL/GenBank/DDBJ whole genome shotgun (WGS) entry which is preliminary data.</text>
</comment>
<evidence type="ECO:0000256" key="1">
    <source>
        <dbReference type="ARBA" id="ARBA00023015"/>
    </source>
</evidence>
<sequence length="229" mass="23925">MRTHQVVLAHIEDDLAAGRIRLGDRLPGERALAERLGVSRPSVREAIKILEALGVIRTATGSGPEAGATVVADPAAGLGAALRLHVATDHVPVGDVVDLRLLVEGAAVRSAAARPAADGLDRATTLLDAMDAPGVDVATFLDLDGAFHVVLAEMSGNVLHAAVLAGIRGAVRAYIGQGAARAADWPTLADRLRAEHRAILRAVREGRADDAETAVRRHIEDFHRDTDGG</sequence>
<accession>A0ABW3VL50</accession>
<evidence type="ECO:0000256" key="3">
    <source>
        <dbReference type="ARBA" id="ARBA00023163"/>
    </source>
</evidence>
<dbReference type="EMBL" id="JBHTMB010000142">
    <property type="protein sequence ID" value="MFD1235055.1"/>
    <property type="molecule type" value="Genomic_DNA"/>
</dbReference>
<keyword evidence="2" id="KW-0238">DNA-binding</keyword>
<evidence type="ECO:0000259" key="4">
    <source>
        <dbReference type="PROSITE" id="PS50949"/>
    </source>
</evidence>
<dbReference type="SUPFAM" id="SSF48008">
    <property type="entry name" value="GntR ligand-binding domain-like"/>
    <property type="match status" value="1"/>
</dbReference>
<keyword evidence="1" id="KW-0805">Transcription regulation</keyword>
<evidence type="ECO:0000313" key="6">
    <source>
        <dbReference type="Proteomes" id="UP001597182"/>
    </source>
</evidence>
<evidence type="ECO:0000313" key="5">
    <source>
        <dbReference type="EMBL" id="MFD1235055.1"/>
    </source>
</evidence>
<dbReference type="Proteomes" id="UP001597182">
    <property type="component" value="Unassembled WGS sequence"/>
</dbReference>
<dbReference type="Gene3D" id="1.20.120.530">
    <property type="entry name" value="GntR ligand-binding domain-like"/>
    <property type="match status" value="1"/>
</dbReference>
<dbReference type="PROSITE" id="PS50949">
    <property type="entry name" value="HTH_GNTR"/>
    <property type="match status" value="1"/>
</dbReference>
<dbReference type="SMART" id="SM00345">
    <property type="entry name" value="HTH_GNTR"/>
    <property type="match status" value="1"/>
</dbReference>
<dbReference type="InterPro" id="IPR008920">
    <property type="entry name" value="TF_FadR/GntR_C"/>
</dbReference>
<feature type="domain" description="HTH gntR-type" evidence="4">
    <location>
        <begin position="1"/>
        <end position="73"/>
    </location>
</feature>
<dbReference type="PANTHER" id="PTHR43537:SF24">
    <property type="entry name" value="GLUCONATE OPERON TRANSCRIPTIONAL REPRESSOR"/>
    <property type="match status" value="1"/>
</dbReference>
<dbReference type="InterPro" id="IPR036390">
    <property type="entry name" value="WH_DNA-bd_sf"/>
</dbReference>
<dbReference type="InterPro" id="IPR000524">
    <property type="entry name" value="Tscrpt_reg_HTH_GntR"/>
</dbReference>
<dbReference type="InterPro" id="IPR011711">
    <property type="entry name" value="GntR_C"/>
</dbReference>
<dbReference type="CDD" id="cd07377">
    <property type="entry name" value="WHTH_GntR"/>
    <property type="match status" value="1"/>
</dbReference>
<dbReference type="PRINTS" id="PR00035">
    <property type="entry name" value="HTHGNTR"/>
</dbReference>
<name>A0ABW3VL50_9PSEU</name>
<organism evidence="5 6">
    <name type="scientific">Pseudonocardia benzenivorans</name>
    <dbReference type="NCBI Taxonomy" id="228005"/>
    <lineage>
        <taxon>Bacteria</taxon>
        <taxon>Bacillati</taxon>
        <taxon>Actinomycetota</taxon>
        <taxon>Actinomycetes</taxon>
        <taxon>Pseudonocardiales</taxon>
        <taxon>Pseudonocardiaceae</taxon>
        <taxon>Pseudonocardia</taxon>
    </lineage>
</organism>
<gene>
    <name evidence="5" type="ORF">ACFQ34_17325</name>
</gene>
<dbReference type="Gene3D" id="1.10.10.10">
    <property type="entry name" value="Winged helix-like DNA-binding domain superfamily/Winged helix DNA-binding domain"/>
    <property type="match status" value="1"/>
</dbReference>
<dbReference type="PANTHER" id="PTHR43537">
    <property type="entry name" value="TRANSCRIPTIONAL REGULATOR, GNTR FAMILY"/>
    <property type="match status" value="1"/>
</dbReference>
<reference evidence="6" key="1">
    <citation type="journal article" date="2019" name="Int. J. Syst. Evol. Microbiol.">
        <title>The Global Catalogue of Microorganisms (GCM) 10K type strain sequencing project: providing services to taxonomists for standard genome sequencing and annotation.</title>
        <authorList>
            <consortium name="The Broad Institute Genomics Platform"/>
            <consortium name="The Broad Institute Genome Sequencing Center for Infectious Disease"/>
            <person name="Wu L."/>
            <person name="Ma J."/>
        </authorList>
    </citation>
    <scope>NUCLEOTIDE SEQUENCE [LARGE SCALE GENOMIC DNA]</scope>
    <source>
        <strain evidence="6">CCUG 49018</strain>
    </source>
</reference>
<dbReference type="InterPro" id="IPR036388">
    <property type="entry name" value="WH-like_DNA-bd_sf"/>
</dbReference>
<protein>
    <submittedName>
        <fullName evidence="5">FadR/GntR family transcriptional regulator</fullName>
    </submittedName>
</protein>
<dbReference type="Pfam" id="PF07729">
    <property type="entry name" value="FCD"/>
    <property type="match status" value="1"/>
</dbReference>